<name>A0A0F9TIA2_9ZZZZ</name>
<comment type="caution">
    <text evidence="2">The sequence shown here is derived from an EMBL/GenBank/DDBJ whole genome shotgun (WGS) entry which is preliminary data.</text>
</comment>
<evidence type="ECO:0000256" key="1">
    <source>
        <dbReference type="SAM" id="Phobius"/>
    </source>
</evidence>
<accession>A0A0F9TIA2</accession>
<keyword evidence="1" id="KW-0472">Membrane</keyword>
<dbReference type="EMBL" id="LAZR01001663">
    <property type="protein sequence ID" value="KKN41198.1"/>
    <property type="molecule type" value="Genomic_DNA"/>
</dbReference>
<dbReference type="Pfam" id="PF11351">
    <property type="entry name" value="GTA_holin_3TM"/>
    <property type="match status" value="1"/>
</dbReference>
<feature type="transmembrane region" description="Helical" evidence="1">
    <location>
        <begin position="103"/>
        <end position="125"/>
    </location>
</feature>
<sequence>MSLDPITAGFELLKVGISRAFPDKTEAAKINAQLEVSKQNGDLKVLEIGISAIVMEAKSQDKWTSRARPSFMYVIYFMILMAVPMGVLSAYKPEMVLAIINGMRLWLEAIPGELYALFAAGYLGYGGMRSSDKKNILKAKESAFGGLTNLFK</sequence>
<reference evidence="2" key="1">
    <citation type="journal article" date="2015" name="Nature">
        <title>Complex archaea that bridge the gap between prokaryotes and eukaryotes.</title>
        <authorList>
            <person name="Spang A."/>
            <person name="Saw J.H."/>
            <person name="Jorgensen S.L."/>
            <person name="Zaremba-Niedzwiedzka K."/>
            <person name="Martijn J."/>
            <person name="Lind A.E."/>
            <person name="van Eijk R."/>
            <person name="Schleper C."/>
            <person name="Guy L."/>
            <person name="Ettema T.J."/>
        </authorList>
    </citation>
    <scope>NUCLEOTIDE SEQUENCE</scope>
</reference>
<keyword evidence="1" id="KW-0812">Transmembrane</keyword>
<keyword evidence="1" id="KW-1133">Transmembrane helix</keyword>
<evidence type="ECO:0000313" key="2">
    <source>
        <dbReference type="EMBL" id="KKN41198.1"/>
    </source>
</evidence>
<gene>
    <name evidence="2" type="ORF">LCGC14_0725890</name>
</gene>
<dbReference type="InterPro" id="IPR021497">
    <property type="entry name" value="GTA_holin_3TM"/>
</dbReference>
<proteinExistence type="predicted"/>
<organism evidence="2">
    <name type="scientific">marine sediment metagenome</name>
    <dbReference type="NCBI Taxonomy" id="412755"/>
    <lineage>
        <taxon>unclassified sequences</taxon>
        <taxon>metagenomes</taxon>
        <taxon>ecological metagenomes</taxon>
    </lineage>
</organism>
<evidence type="ECO:0008006" key="3">
    <source>
        <dbReference type="Google" id="ProtNLM"/>
    </source>
</evidence>
<dbReference type="AlphaFoldDB" id="A0A0F9TIA2"/>
<feature type="transmembrane region" description="Helical" evidence="1">
    <location>
        <begin position="71"/>
        <end position="91"/>
    </location>
</feature>
<protein>
    <recommendedName>
        <fullName evidence="3">Holin of 3TMs, for gene-transfer release</fullName>
    </recommendedName>
</protein>